<accession>A0ABR3A1L2</accession>
<dbReference type="Pfam" id="PF01966">
    <property type="entry name" value="HD"/>
    <property type="match status" value="1"/>
</dbReference>
<evidence type="ECO:0000313" key="2">
    <source>
        <dbReference type="EMBL" id="KAL0067881.1"/>
    </source>
</evidence>
<organism evidence="2 3">
    <name type="scientific">Marasmius tenuissimus</name>
    <dbReference type="NCBI Taxonomy" id="585030"/>
    <lineage>
        <taxon>Eukaryota</taxon>
        <taxon>Fungi</taxon>
        <taxon>Dikarya</taxon>
        <taxon>Basidiomycota</taxon>
        <taxon>Agaricomycotina</taxon>
        <taxon>Agaricomycetes</taxon>
        <taxon>Agaricomycetidae</taxon>
        <taxon>Agaricales</taxon>
        <taxon>Marasmiineae</taxon>
        <taxon>Marasmiaceae</taxon>
        <taxon>Marasmius</taxon>
    </lineage>
</organism>
<reference evidence="2 3" key="1">
    <citation type="submission" date="2024-05" db="EMBL/GenBank/DDBJ databases">
        <title>A draft genome resource for the thread blight pathogen Marasmius tenuissimus strain MS-2.</title>
        <authorList>
            <person name="Yulfo-Soto G.E."/>
            <person name="Baruah I.K."/>
            <person name="Amoako-Attah I."/>
            <person name="Bukari Y."/>
            <person name="Meinhardt L.W."/>
            <person name="Bailey B.A."/>
            <person name="Cohen S.P."/>
        </authorList>
    </citation>
    <scope>NUCLEOTIDE SEQUENCE [LARGE SCALE GENOMIC DNA]</scope>
    <source>
        <strain evidence="2 3">MS-2</strain>
    </source>
</reference>
<dbReference type="PANTHER" id="PTHR33594:SF1">
    <property type="entry name" value="HD_PDEASE DOMAIN-CONTAINING PROTEIN"/>
    <property type="match status" value="1"/>
</dbReference>
<gene>
    <name evidence="2" type="ORF">AAF712_005049</name>
</gene>
<dbReference type="CDD" id="cd00077">
    <property type="entry name" value="HDc"/>
    <property type="match status" value="1"/>
</dbReference>
<evidence type="ECO:0000259" key="1">
    <source>
        <dbReference type="SMART" id="SM00471"/>
    </source>
</evidence>
<comment type="caution">
    <text evidence="2">The sequence shown here is derived from an EMBL/GenBank/DDBJ whole genome shotgun (WGS) entry which is preliminary data.</text>
</comment>
<dbReference type="Gene3D" id="1.10.472.50">
    <property type="entry name" value="HD-domain/PDEase-like"/>
    <property type="match status" value="1"/>
</dbReference>
<dbReference type="Gene3D" id="1.20.58.1910">
    <property type="match status" value="1"/>
</dbReference>
<dbReference type="EMBL" id="JBBXMP010000022">
    <property type="protein sequence ID" value="KAL0067881.1"/>
    <property type="molecule type" value="Genomic_DNA"/>
</dbReference>
<dbReference type="SUPFAM" id="SSF109604">
    <property type="entry name" value="HD-domain/PDEase-like"/>
    <property type="match status" value="1"/>
</dbReference>
<dbReference type="InterPro" id="IPR006674">
    <property type="entry name" value="HD_domain"/>
</dbReference>
<proteinExistence type="predicted"/>
<protein>
    <recommendedName>
        <fullName evidence="1">HD/PDEase domain-containing protein</fullName>
    </recommendedName>
</protein>
<name>A0ABR3A1L2_9AGAR</name>
<sequence>MYPTVDERVYIDAAEKVMIETMARYDPSHDAYHVQRVRKTALALADALPVKPDLLVIELAALLHDVLDKKYVTPEEAADPYSFFLPLFSKAAETSSIDLIKDGRAQTVSQIIVNVSWTTEKSLRASGKWGLWQENCTELHCVQDADRLDAIGAFGEQDPGHLDSGVKSESSLQGILRCAAFTASKNKLSRFSSFGSVFWSSHRSSAYLFSPLYTSADDPSWDKSAIQHFHDKLVHIKDRLKTEPGKMLGEKRHKLVPVLVPEMAFPLLANRKNSVLIPLLPDTRLRLGH</sequence>
<dbReference type="PANTHER" id="PTHR33594">
    <property type="entry name" value="SUPERFAMILY HYDROLASE, PUTATIVE (AFU_ORTHOLOGUE AFUA_1G03035)-RELATED"/>
    <property type="match status" value="1"/>
</dbReference>
<dbReference type="Proteomes" id="UP001437256">
    <property type="component" value="Unassembled WGS sequence"/>
</dbReference>
<dbReference type="SMART" id="SM00471">
    <property type="entry name" value="HDc"/>
    <property type="match status" value="1"/>
</dbReference>
<evidence type="ECO:0000313" key="3">
    <source>
        <dbReference type="Proteomes" id="UP001437256"/>
    </source>
</evidence>
<dbReference type="InterPro" id="IPR003607">
    <property type="entry name" value="HD/PDEase_dom"/>
</dbReference>
<feature type="domain" description="HD/PDEase" evidence="1">
    <location>
        <begin position="26"/>
        <end position="160"/>
    </location>
</feature>
<keyword evidence="3" id="KW-1185">Reference proteome</keyword>